<name>A0A3D9JRQ3_9BACL</name>
<evidence type="ECO:0000313" key="2">
    <source>
        <dbReference type="Proteomes" id="UP000256977"/>
    </source>
</evidence>
<dbReference type="Proteomes" id="UP000256977">
    <property type="component" value="Unassembled WGS sequence"/>
</dbReference>
<organism evidence="1 2">
    <name type="scientific">Cohnella phaseoli</name>
    <dbReference type="NCBI Taxonomy" id="456490"/>
    <lineage>
        <taxon>Bacteria</taxon>
        <taxon>Bacillati</taxon>
        <taxon>Bacillota</taxon>
        <taxon>Bacilli</taxon>
        <taxon>Bacillales</taxon>
        <taxon>Paenibacillaceae</taxon>
        <taxon>Cohnella</taxon>
    </lineage>
</organism>
<accession>A0A3D9JRQ3</accession>
<dbReference type="AlphaFoldDB" id="A0A3D9JRQ3"/>
<dbReference type="EMBL" id="QRDZ01000010">
    <property type="protein sequence ID" value="RED76801.1"/>
    <property type="molecule type" value="Genomic_DNA"/>
</dbReference>
<evidence type="ECO:0000313" key="1">
    <source>
        <dbReference type="EMBL" id="RED76801.1"/>
    </source>
</evidence>
<proteinExistence type="predicted"/>
<keyword evidence="2" id="KW-1185">Reference proteome</keyword>
<sequence length="44" mass="5054">MRDNRYQQRKKVTNDDCPAFQGSLRAHVKETYGLMIIVGTGKVQ</sequence>
<protein>
    <submittedName>
        <fullName evidence="1">Uncharacterized protein</fullName>
    </submittedName>
</protein>
<comment type="caution">
    <text evidence="1">The sequence shown here is derived from an EMBL/GenBank/DDBJ whole genome shotgun (WGS) entry which is preliminary data.</text>
</comment>
<gene>
    <name evidence="1" type="ORF">DFP98_11020</name>
</gene>
<reference evidence="1 2" key="1">
    <citation type="submission" date="2018-07" db="EMBL/GenBank/DDBJ databases">
        <title>Genomic Encyclopedia of Type Strains, Phase III (KMG-III): the genomes of soil and plant-associated and newly described type strains.</title>
        <authorList>
            <person name="Whitman W."/>
        </authorList>
    </citation>
    <scope>NUCLEOTIDE SEQUENCE [LARGE SCALE GENOMIC DNA]</scope>
    <source>
        <strain evidence="1 2">CECT 7287</strain>
    </source>
</reference>